<keyword evidence="2" id="KW-0812">Transmembrane</keyword>
<dbReference type="Gene3D" id="1.20.120.20">
    <property type="entry name" value="Apolipoprotein"/>
    <property type="match status" value="1"/>
</dbReference>
<keyword evidence="2" id="KW-1133">Transmembrane helix</keyword>
<accession>A0AA41XCV7</accession>
<sequence length="934" mass="98811">MSEVASIFVRIGANLSDLDAGMAQATGSLNRFGGQLRRLGNEINTSINASMSNMSKEFELWKARTGATENSTTGLTQKLTMQREKFQDLGAAIQQQEAILERLKAVHGENSIQVMRHRGSLLDLQLEYERLRGSIQQTENVLNRNPFQRLGASIKANSQAMQDVGKQVGMTAGVVGGVMATAIGTAVNKFTDFESGLSKVGALAGASKDDLKALSATALELGAKTSQTSTQVVQGMQTLAHYGFNAQQIMSAMPGILSSVEASGEDFAVVADTVASALNTWKMKAEETGRVSDVLAAVANQTAAGMVDMQYAFKYAAAPAASLGITMEQLSAAIGIMANNGIRGETAGTSLRASLLRLADPPKEAAAQLRELGVHVVDSGGKFVGLKSIVEQLGHGMNGMTDAQKVAAMSTIFGTEAVSGMLAIVNAGPQELDNLTKSLQNSGGASAEAAKKMKDNLGGSLDNLKGSVETVQIKFGEALAPAIRSVTEAINGLVNKFNALSPGTQQFIAVAVVVTTALILLTAVVGFLVSGLGALVVVEWAVIAPIIGIIAAVVAAIAIIVIIAAVIIQHWGQIKQFTIDTWTTVSSWLSGVWASIVGIAMSVWGAVTGFFTAVWTGIQNVFTTVLGVIQGIISAVFTAVGSDIQNIFNGYMAFFTNVWTLIKNIFLGALLLIVDLFTFNFSAMQKDAEAIWNNILGALQGIWSSIKQIFFSELDIVKQALSSAWSAISGGTAAAWNGIKDFFSSMWSGIKSIFSSAWDWLKSIVSNSSSSVIRTAEDMGNNLINTFKNIDLVEIGRNIIQGLINGIGSMASSVWKKVTDIADSVTNGLRKALDIHSPSRVTEDLGEFTGQGFAIGIQNTVDHVVRSSNDLAKAVQINPELSDSQVPAVRPPAADLKTNAKTKGDTTINVYTQSVSMDEAELVRALRRVEMLYG</sequence>
<dbReference type="Proteomes" id="UP001156102">
    <property type="component" value="Unassembled WGS sequence"/>
</dbReference>
<evidence type="ECO:0000313" key="4">
    <source>
        <dbReference type="EMBL" id="MCP8970575.1"/>
    </source>
</evidence>
<gene>
    <name evidence="4" type="ORF">NK662_18820</name>
</gene>
<proteinExistence type="predicted"/>
<organism evidence="4 5">
    <name type="scientific">Ectobacillus ponti</name>
    <dbReference type="NCBI Taxonomy" id="2961894"/>
    <lineage>
        <taxon>Bacteria</taxon>
        <taxon>Bacillati</taxon>
        <taxon>Bacillota</taxon>
        <taxon>Bacilli</taxon>
        <taxon>Bacillales</taxon>
        <taxon>Bacillaceae</taxon>
        <taxon>Ectobacillus</taxon>
    </lineage>
</organism>
<dbReference type="PANTHER" id="PTHR37813">
    <property type="entry name" value="FELS-2 PROPHAGE PROTEIN"/>
    <property type="match status" value="1"/>
</dbReference>
<feature type="transmembrane region" description="Helical" evidence="2">
    <location>
        <begin position="588"/>
        <end position="614"/>
    </location>
</feature>
<reference evidence="4" key="1">
    <citation type="submission" date="2022-07" db="EMBL/GenBank/DDBJ databases">
        <authorList>
            <person name="Li W.-J."/>
            <person name="Deng Q.-Q."/>
        </authorList>
    </citation>
    <scope>NUCLEOTIDE SEQUENCE</scope>
    <source>
        <strain evidence="4">SYSU M60031</strain>
    </source>
</reference>
<dbReference type="AlphaFoldDB" id="A0AA41XCV7"/>
<feature type="transmembrane region" description="Helical" evidence="2">
    <location>
        <begin position="541"/>
        <end position="568"/>
    </location>
</feature>
<evidence type="ECO:0000259" key="3">
    <source>
        <dbReference type="Pfam" id="PF10145"/>
    </source>
</evidence>
<evidence type="ECO:0000256" key="1">
    <source>
        <dbReference type="ARBA" id="ARBA00022612"/>
    </source>
</evidence>
<evidence type="ECO:0000313" key="5">
    <source>
        <dbReference type="Proteomes" id="UP001156102"/>
    </source>
</evidence>
<keyword evidence="2" id="KW-0472">Membrane</keyword>
<feature type="domain" description="Phage tail tape measure protein" evidence="3">
    <location>
        <begin position="216"/>
        <end position="414"/>
    </location>
</feature>
<dbReference type="PANTHER" id="PTHR37813:SF1">
    <property type="entry name" value="FELS-2 PROPHAGE PROTEIN"/>
    <property type="match status" value="1"/>
</dbReference>
<dbReference type="InterPro" id="IPR010090">
    <property type="entry name" value="Phage_tape_meas"/>
</dbReference>
<feature type="transmembrane region" description="Helical" evidence="2">
    <location>
        <begin position="661"/>
        <end position="681"/>
    </location>
</feature>
<dbReference type="NCBIfam" id="TIGR01760">
    <property type="entry name" value="tape_meas_TP901"/>
    <property type="match status" value="1"/>
</dbReference>
<evidence type="ECO:0000256" key="2">
    <source>
        <dbReference type="SAM" id="Phobius"/>
    </source>
</evidence>
<protein>
    <submittedName>
        <fullName evidence="4">Phage tail tape measure protein</fullName>
    </submittedName>
</protein>
<dbReference type="EMBL" id="JANCLT010000012">
    <property type="protein sequence ID" value="MCP8970575.1"/>
    <property type="molecule type" value="Genomic_DNA"/>
</dbReference>
<dbReference type="Pfam" id="PF10145">
    <property type="entry name" value="PhageMin_Tail"/>
    <property type="match status" value="1"/>
</dbReference>
<dbReference type="RefSeq" id="WP_254760491.1">
    <property type="nucleotide sequence ID" value="NZ_JANCLT010000012.1"/>
</dbReference>
<keyword evidence="1" id="KW-1188">Viral release from host cell</keyword>
<feature type="transmembrane region" description="Helical" evidence="2">
    <location>
        <begin position="621"/>
        <end position="641"/>
    </location>
</feature>
<keyword evidence="5" id="KW-1185">Reference proteome</keyword>
<feature type="transmembrane region" description="Helical" evidence="2">
    <location>
        <begin position="507"/>
        <end position="529"/>
    </location>
</feature>
<comment type="caution">
    <text evidence="4">The sequence shown here is derived from an EMBL/GenBank/DDBJ whole genome shotgun (WGS) entry which is preliminary data.</text>
</comment>
<name>A0AA41XCV7_9BACI</name>